<evidence type="ECO:0000313" key="2">
    <source>
        <dbReference type="Proteomes" id="UP000717328"/>
    </source>
</evidence>
<evidence type="ECO:0000313" key="1">
    <source>
        <dbReference type="EMBL" id="KAG5638344.1"/>
    </source>
</evidence>
<dbReference type="AlphaFoldDB" id="A0A9P7FWF0"/>
<sequence length="401" mass="46098">MGSKFSLSIPEDVVNIILDQFEDTPNDLQIRTFLACSTIARPFLAPSQARLFKKVILHSDGSKCNKCQRLYVLLTQSPHLALHIRVLVLDPAPQWFKLPDDPELPNWIFREEKLAPVLDIIPYLRAIHIRPEKYRLLYWRDLTGELEASFLRAFRSPYLKELEIKFLEVPATLFSFTTDLEDLSLTESGIDYESDTAMNFASKACEGVIQKPRLRSLSLTPGSSISLMENLRSAVDLSNLRELNFIGRLDRTTLKILEPLLRILHHFQWTVSDSDSPEDSHDWQSRRARGVSEANAPINWAVRALRDLQRRGKPVDLVAITVDVIFGDSYEDVTEWGWFWDDLDAILSDDKIFANLQHVTVVPFLQDDYSKKMQKLGEKYSTGMWRALPRIHSRGIFNING</sequence>
<dbReference type="Proteomes" id="UP000717328">
    <property type="component" value="Unassembled WGS sequence"/>
</dbReference>
<accession>A0A9P7FWF0</accession>
<comment type="caution">
    <text evidence="1">The sequence shown here is derived from an EMBL/GenBank/DDBJ whole genome shotgun (WGS) entry which is preliminary data.</text>
</comment>
<reference evidence="1" key="2">
    <citation type="submission" date="2021-10" db="EMBL/GenBank/DDBJ databases">
        <title>Phylogenomics reveals ancestral predisposition of the termite-cultivated fungus Termitomyces towards a domesticated lifestyle.</title>
        <authorList>
            <person name="Auxier B."/>
            <person name="Grum-Grzhimaylo A."/>
            <person name="Cardenas M.E."/>
            <person name="Lodge J.D."/>
            <person name="Laessoe T."/>
            <person name="Pedersen O."/>
            <person name="Smith M.E."/>
            <person name="Kuyper T.W."/>
            <person name="Franco-Molano E.A."/>
            <person name="Baroni T.J."/>
            <person name="Aanen D.K."/>
        </authorList>
    </citation>
    <scope>NUCLEOTIDE SEQUENCE</scope>
    <source>
        <strain evidence="1">D49</strain>
    </source>
</reference>
<gene>
    <name evidence="1" type="ORF">H0H81_000587</name>
</gene>
<dbReference type="OrthoDB" id="2745898at2759"/>
<organism evidence="1 2">
    <name type="scientific">Sphagnurus paluster</name>
    <dbReference type="NCBI Taxonomy" id="117069"/>
    <lineage>
        <taxon>Eukaryota</taxon>
        <taxon>Fungi</taxon>
        <taxon>Dikarya</taxon>
        <taxon>Basidiomycota</taxon>
        <taxon>Agaricomycotina</taxon>
        <taxon>Agaricomycetes</taxon>
        <taxon>Agaricomycetidae</taxon>
        <taxon>Agaricales</taxon>
        <taxon>Tricholomatineae</taxon>
        <taxon>Lyophyllaceae</taxon>
        <taxon>Sphagnurus</taxon>
    </lineage>
</organism>
<name>A0A9P7FWF0_9AGAR</name>
<reference evidence="1" key="1">
    <citation type="submission" date="2021-02" db="EMBL/GenBank/DDBJ databases">
        <authorList>
            <person name="Nieuwenhuis M."/>
            <person name="Van De Peppel L.J.J."/>
        </authorList>
    </citation>
    <scope>NUCLEOTIDE SEQUENCE</scope>
    <source>
        <strain evidence="1">D49</strain>
    </source>
</reference>
<keyword evidence="2" id="KW-1185">Reference proteome</keyword>
<protein>
    <submittedName>
        <fullName evidence="1">Uncharacterized protein</fullName>
    </submittedName>
</protein>
<dbReference type="EMBL" id="JABCKI010005768">
    <property type="protein sequence ID" value="KAG5638344.1"/>
    <property type="molecule type" value="Genomic_DNA"/>
</dbReference>
<proteinExistence type="predicted"/>